<dbReference type="InterPro" id="IPR001584">
    <property type="entry name" value="Integrase_cat-core"/>
</dbReference>
<dbReference type="InterPro" id="IPR012337">
    <property type="entry name" value="RNaseH-like_sf"/>
</dbReference>
<dbReference type="SUPFAM" id="SSF53098">
    <property type="entry name" value="Ribonuclease H-like"/>
    <property type="match status" value="1"/>
</dbReference>
<dbReference type="EMBL" id="JACDQQ010000753">
    <property type="protein sequence ID" value="MBA0084892.1"/>
    <property type="molecule type" value="Genomic_DNA"/>
</dbReference>
<dbReference type="SUPFAM" id="SSF46689">
    <property type="entry name" value="Homeodomain-like"/>
    <property type="match status" value="1"/>
</dbReference>
<dbReference type="GO" id="GO:0015074">
    <property type="term" value="P:DNA integration"/>
    <property type="evidence" value="ECO:0007669"/>
    <property type="project" value="InterPro"/>
</dbReference>
<dbReference type="Pfam" id="PF13936">
    <property type="entry name" value="HTH_38"/>
    <property type="match status" value="1"/>
</dbReference>
<dbReference type="Pfam" id="PF22483">
    <property type="entry name" value="Mu-transpos_C_2"/>
    <property type="match status" value="1"/>
</dbReference>
<dbReference type="InterPro" id="IPR025246">
    <property type="entry name" value="IS30-like_HTH"/>
</dbReference>
<dbReference type="PROSITE" id="PS50994">
    <property type="entry name" value="INTEGRASE"/>
    <property type="match status" value="1"/>
</dbReference>
<evidence type="ECO:0000259" key="2">
    <source>
        <dbReference type="PROSITE" id="PS50994"/>
    </source>
</evidence>
<dbReference type="InterPro" id="IPR054353">
    <property type="entry name" value="IstA-like_C"/>
</dbReference>
<dbReference type="InterPro" id="IPR036388">
    <property type="entry name" value="WH-like_DNA-bd_sf"/>
</dbReference>
<name>A0A7V8NP17_9BACT</name>
<feature type="domain" description="Integrase catalytic" evidence="2">
    <location>
        <begin position="111"/>
        <end position="284"/>
    </location>
</feature>
<gene>
    <name evidence="3" type="ORF">HRJ53_07845</name>
</gene>
<dbReference type="AlphaFoldDB" id="A0A7V8NP17"/>
<reference evidence="3" key="1">
    <citation type="submission" date="2020-06" db="EMBL/GenBank/DDBJ databases">
        <title>Legume-microbial interactions unlock mineral nutrients during tropical forest succession.</title>
        <authorList>
            <person name="Epihov D.Z."/>
        </authorList>
    </citation>
    <scope>NUCLEOTIDE SEQUENCE [LARGE SCALE GENOMIC DNA]</scope>
    <source>
        <strain evidence="3">Pan2503</strain>
    </source>
</reference>
<dbReference type="PANTHER" id="PTHR35004">
    <property type="entry name" value="TRANSPOSASE RV3428C-RELATED"/>
    <property type="match status" value="1"/>
</dbReference>
<accession>A0A7V8NP17</accession>
<comment type="caution">
    <text evidence="3">The sequence shown here is derived from an EMBL/GenBank/DDBJ whole genome shotgun (WGS) entry which is preliminary data.</text>
</comment>
<evidence type="ECO:0000313" key="4">
    <source>
        <dbReference type="Proteomes" id="UP000567293"/>
    </source>
</evidence>
<feature type="region of interest" description="Disordered" evidence="1">
    <location>
        <begin position="360"/>
        <end position="380"/>
    </location>
</feature>
<dbReference type="NCBIfam" id="NF033546">
    <property type="entry name" value="transpos_IS21"/>
    <property type="match status" value="1"/>
</dbReference>
<dbReference type="Gene3D" id="1.10.10.10">
    <property type="entry name" value="Winged helix-like DNA-binding domain superfamily/Winged helix DNA-binding domain"/>
    <property type="match status" value="1"/>
</dbReference>
<evidence type="ECO:0000256" key="1">
    <source>
        <dbReference type="SAM" id="MobiDB-lite"/>
    </source>
</evidence>
<dbReference type="Proteomes" id="UP000567293">
    <property type="component" value="Unassembled WGS sequence"/>
</dbReference>
<keyword evidence="4" id="KW-1185">Reference proteome</keyword>
<protein>
    <submittedName>
        <fullName evidence="3">IS21 family transposase</fullName>
    </submittedName>
</protein>
<sequence>MLSQSQRTTILELYAQGMSKREIARAVKVSRLTVRKVLRSNSTAVPPLLRPERAEPYRQQILERLPRCQGNLVRVWEELAASGLKLSYSALTAFCRRHGIGQSPAVAAGRYQFQPGEELQHDTSPHEVHLGGKRRKVQTASAVLAYSHTLFFQMYPSFTRFDCKVFLTEALRYFGGAPRERVMIDNTHVVVLRGTGRAMVPVAEMAAFAERFGFHFEAHERGDANRSALVERNFHFIEHNFLAGRTFSSWPELNQQARQWCDRVNATYKKYLRAVPRELFVVERQHLRPLPAWIPEVYRLHERMVDVEGYVALHSNRYSVPIGWIGRRVEVRETKDKVEIQLDARHLVTHERIAEAEHQRRLLAEHRPPRGQSSERPQPHPEEQLIVQAVPEIAAYVAALKQHSHKLVVLALRQLLRLVREYPRQPLLAAVHEAAHYGLYDLDRVERMILRRVARDYFLLPDREGES</sequence>
<proteinExistence type="predicted"/>
<organism evidence="3 4">
    <name type="scientific">Candidatus Acidiferrum panamense</name>
    <dbReference type="NCBI Taxonomy" id="2741543"/>
    <lineage>
        <taxon>Bacteria</taxon>
        <taxon>Pseudomonadati</taxon>
        <taxon>Acidobacteriota</taxon>
        <taxon>Terriglobia</taxon>
        <taxon>Candidatus Acidiferrales</taxon>
        <taxon>Candidatus Acidiferrum</taxon>
    </lineage>
</organism>
<evidence type="ECO:0000313" key="3">
    <source>
        <dbReference type="EMBL" id="MBA0084892.1"/>
    </source>
</evidence>
<dbReference type="InterPro" id="IPR009057">
    <property type="entry name" value="Homeodomain-like_sf"/>
</dbReference>